<evidence type="ECO:0000313" key="2">
    <source>
        <dbReference type="Proteomes" id="UP001497680"/>
    </source>
</evidence>
<sequence>MKLSNSVLFCLGLVASSYAFPYMKRNDNLTATETRTIKFRGAAVEYERIVTLDNTTVMGDEILNVNRIFSNFDMFTHCDFDREINHLFHFTKNGTHVSAGTPTPVTSFRCTNETIRTDDDDD</sequence>
<evidence type="ECO:0000313" key="1">
    <source>
        <dbReference type="EMBL" id="KAI6080246.1"/>
    </source>
</evidence>
<gene>
    <name evidence="1" type="ORF">F4821DRAFT_251944</name>
</gene>
<comment type="caution">
    <text evidence="1">The sequence shown here is derived from an EMBL/GenBank/DDBJ whole genome shotgun (WGS) entry which is preliminary data.</text>
</comment>
<reference evidence="1 2" key="1">
    <citation type="journal article" date="2022" name="New Phytol.">
        <title>Ecological generalism drives hyperdiversity of secondary metabolite gene clusters in xylarialean endophytes.</title>
        <authorList>
            <person name="Franco M.E.E."/>
            <person name="Wisecaver J.H."/>
            <person name="Arnold A.E."/>
            <person name="Ju Y.M."/>
            <person name="Slot J.C."/>
            <person name="Ahrendt S."/>
            <person name="Moore L.P."/>
            <person name="Eastman K.E."/>
            <person name="Scott K."/>
            <person name="Konkel Z."/>
            <person name="Mondo S.J."/>
            <person name="Kuo A."/>
            <person name="Hayes R.D."/>
            <person name="Haridas S."/>
            <person name="Andreopoulos B."/>
            <person name="Riley R."/>
            <person name="LaButti K."/>
            <person name="Pangilinan J."/>
            <person name="Lipzen A."/>
            <person name="Amirebrahimi M."/>
            <person name="Yan J."/>
            <person name="Adam C."/>
            <person name="Keymanesh K."/>
            <person name="Ng V."/>
            <person name="Louie K."/>
            <person name="Northen T."/>
            <person name="Drula E."/>
            <person name="Henrissat B."/>
            <person name="Hsieh H.M."/>
            <person name="Youens-Clark K."/>
            <person name="Lutzoni F."/>
            <person name="Miadlikowska J."/>
            <person name="Eastwood D.C."/>
            <person name="Hamelin R.C."/>
            <person name="Grigoriev I.V."/>
            <person name="U'Ren J.M."/>
        </authorList>
    </citation>
    <scope>NUCLEOTIDE SEQUENCE [LARGE SCALE GENOMIC DNA]</scope>
    <source>
        <strain evidence="1 2">ER1909</strain>
    </source>
</reference>
<accession>A0ACC0CIR2</accession>
<name>A0ACC0CIR2_9PEZI</name>
<keyword evidence="2" id="KW-1185">Reference proteome</keyword>
<proteinExistence type="predicted"/>
<protein>
    <submittedName>
        <fullName evidence="1">Uncharacterized protein</fullName>
    </submittedName>
</protein>
<dbReference type="Proteomes" id="UP001497680">
    <property type="component" value="Unassembled WGS sequence"/>
</dbReference>
<organism evidence="1 2">
    <name type="scientific">Hypoxylon rubiginosum</name>
    <dbReference type="NCBI Taxonomy" id="110542"/>
    <lineage>
        <taxon>Eukaryota</taxon>
        <taxon>Fungi</taxon>
        <taxon>Dikarya</taxon>
        <taxon>Ascomycota</taxon>
        <taxon>Pezizomycotina</taxon>
        <taxon>Sordariomycetes</taxon>
        <taxon>Xylariomycetidae</taxon>
        <taxon>Xylariales</taxon>
        <taxon>Hypoxylaceae</taxon>
        <taxon>Hypoxylon</taxon>
    </lineage>
</organism>
<dbReference type="EMBL" id="MU394464">
    <property type="protein sequence ID" value="KAI6080246.1"/>
    <property type="molecule type" value="Genomic_DNA"/>
</dbReference>